<dbReference type="SUPFAM" id="SSF48239">
    <property type="entry name" value="Terpenoid cyclases/Protein prenyltransferases"/>
    <property type="match status" value="2"/>
</dbReference>
<feature type="domain" description="Squalene cyclase N-terminal" evidence="6">
    <location>
        <begin position="26"/>
        <end position="315"/>
    </location>
</feature>
<keyword evidence="8" id="KW-1185">Reference proteome</keyword>
<accession>A0A4Q2R816</accession>
<dbReference type="PANTHER" id="PTHR11764">
    <property type="entry name" value="TERPENE CYCLASE/MUTASE FAMILY MEMBER"/>
    <property type="match status" value="1"/>
</dbReference>
<dbReference type="Pfam" id="PF13243">
    <property type="entry name" value="SQHop_cyclase_C"/>
    <property type="match status" value="1"/>
</dbReference>
<dbReference type="UniPathway" id="UPA00337"/>
<proteinExistence type="inferred from homology"/>
<dbReference type="InterPro" id="IPR018333">
    <property type="entry name" value="Squalene_cyclase"/>
</dbReference>
<dbReference type="InterPro" id="IPR008930">
    <property type="entry name" value="Terpenoid_cyclase/PrenylTrfase"/>
</dbReference>
<name>A0A4Q2R816_9HYPH</name>
<dbReference type="NCBIfam" id="TIGR01787">
    <property type="entry name" value="squalene_cyclas"/>
    <property type="match status" value="1"/>
</dbReference>
<evidence type="ECO:0000256" key="2">
    <source>
        <dbReference type="ARBA" id="ARBA00009755"/>
    </source>
</evidence>
<organism evidence="7 8">
    <name type="scientific">Lichenibacterium ramalinae</name>
    <dbReference type="NCBI Taxonomy" id="2316527"/>
    <lineage>
        <taxon>Bacteria</taxon>
        <taxon>Pseudomonadati</taxon>
        <taxon>Pseudomonadota</taxon>
        <taxon>Alphaproteobacteria</taxon>
        <taxon>Hyphomicrobiales</taxon>
        <taxon>Lichenihabitantaceae</taxon>
        <taxon>Lichenibacterium</taxon>
    </lineage>
</organism>
<dbReference type="NCBIfam" id="TIGR01507">
    <property type="entry name" value="hopene_cyclase"/>
    <property type="match status" value="1"/>
</dbReference>
<protein>
    <submittedName>
        <fullName evidence="7">Squalene--hopene cyclase</fullName>
        <ecNumber evidence="7">5.4.99.17</ecNumber>
    </submittedName>
</protein>
<keyword evidence="4 7" id="KW-0413">Isomerase</keyword>
<dbReference type="OrthoDB" id="9758578at2"/>
<evidence type="ECO:0000256" key="1">
    <source>
        <dbReference type="ARBA" id="ARBA00004999"/>
    </source>
</evidence>
<evidence type="ECO:0000313" key="8">
    <source>
        <dbReference type="Proteomes" id="UP000289411"/>
    </source>
</evidence>
<dbReference type="InterPro" id="IPR006400">
    <property type="entry name" value="Hopene-cyclase"/>
</dbReference>
<dbReference type="RefSeq" id="WP_129220915.1">
    <property type="nucleotide sequence ID" value="NZ_QYBC01000017.1"/>
</dbReference>
<dbReference type="SFLD" id="SFLDG01016">
    <property type="entry name" value="Prenyltransferase_Like_2"/>
    <property type="match status" value="1"/>
</dbReference>
<dbReference type="Gene3D" id="1.50.10.20">
    <property type="match status" value="2"/>
</dbReference>
<dbReference type="PANTHER" id="PTHR11764:SF20">
    <property type="entry name" value="LANOSTEROL SYNTHASE"/>
    <property type="match status" value="1"/>
</dbReference>
<reference evidence="7 8" key="2">
    <citation type="submission" date="2019-02" db="EMBL/GenBank/DDBJ databases">
        <title>'Lichenibacterium ramalinii' gen. nov. sp. nov., 'Lichenibacterium minor' gen. nov. sp. nov.</title>
        <authorList>
            <person name="Pankratov T."/>
        </authorList>
    </citation>
    <scope>NUCLEOTIDE SEQUENCE [LARGE SCALE GENOMIC DNA]</scope>
    <source>
        <strain evidence="7 8">RmlP001</strain>
    </source>
</reference>
<dbReference type="Pfam" id="PF13249">
    <property type="entry name" value="SQHop_cyclase_N"/>
    <property type="match status" value="1"/>
</dbReference>
<evidence type="ECO:0000259" key="5">
    <source>
        <dbReference type="Pfam" id="PF13243"/>
    </source>
</evidence>
<dbReference type="GO" id="GO:0005811">
    <property type="term" value="C:lipid droplet"/>
    <property type="evidence" value="ECO:0007669"/>
    <property type="project" value="InterPro"/>
</dbReference>
<dbReference type="InterPro" id="IPR032696">
    <property type="entry name" value="SQ_cyclase_C"/>
</dbReference>
<dbReference type="EC" id="5.4.99.17" evidence="7"/>
<evidence type="ECO:0000256" key="3">
    <source>
        <dbReference type="ARBA" id="ARBA00022737"/>
    </source>
</evidence>
<dbReference type="EMBL" id="QYBC01000017">
    <property type="protein sequence ID" value="RYB02882.1"/>
    <property type="molecule type" value="Genomic_DNA"/>
</dbReference>
<gene>
    <name evidence="7" type="primary">shc</name>
    <name evidence="7" type="ORF">D3272_19470</name>
</gene>
<evidence type="ECO:0000313" key="7">
    <source>
        <dbReference type="EMBL" id="RYB02882.1"/>
    </source>
</evidence>
<feature type="domain" description="Squalene cyclase C-terminal" evidence="5">
    <location>
        <begin position="324"/>
        <end position="645"/>
    </location>
</feature>
<evidence type="ECO:0000259" key="6">
    <source>
        <dbReference type="Pfam" id="PF13249"/>
    </source>
</evidence>
<dbReference type="GO" id="GO:0051007">
    <property type="term" value="F:squalene-hopene cyclase activity"/>
    <property type="evidence" value="ECO:0007669"/>
    <property type="project" value="UniProtKB-EC"/>
</dbReference>
<dbReference type="Proteomes" id="UP000289411">
    <property type="component" value="Unassembled WGS sequence"/>
</dbReference>
<sequence length="658" mass="71733">MSLAAVAAHQPASVPASVIDDLDLAIDRAAVALRREQRGDGHFAFDLEADATIPAEYVMLRHFLGEPDDTIEAKIGAYLRRTQEAHGGWPLLHGGPLNVSASVKAYVALRMVGDAAAAPHMLKARDAILAAGGAAHSNVFTRTALALFGMVPWRAVPVMPIEIMNAPSWFPFHIYRISYWARDTLVPLLVLMALKPRGVNPRGIDIPELFVTPPERVRIWPKGTNQVGGWGIIFGALDKVLQAAEPYFPKGKRQSAIDKAVAFVRARLNGEDGLGAIYPAMANTVMMFRVLGVPDDHPDVVLARAAVDKLLAIKDDEAFCQPALSPVWDTALSAHALIEAGGASTRAAERGLAWLKPLQVLDVKGDWAERRPDVRPGGWAFQYRNDHYPDLDDTAVVVMAMDRARSHSGDAGFNESIARAREWVVGLQSKNGGWAAFDADNTATYLNYIPFADHGALLDPPTADVTARVVSMLAQLGEVPDTSPAMKRGLDYLLAEQHPEGGWYGRWGFNFIYGTWSVLCALNAAGLPGDAAPVRRAVAWLLSIQNADGGWGEDDKGYDLAYKGYSPAPSTASQTAWAAIALMAAGEVDHPAVERGIAYLRASQTEDGFWPEEFFTGTGFPRVFYLRYHGYPKFFPLWALARYRNLKHSNSRTVMVGM</sequence>
<dbReference type="InterPro" id="IPR032697">
    <property type="entry name" value="SQ_cyclase_N"/>
</dbReference>
<reference evidence="7 8" key="1">
    <citation type="submission" date="2018-09" db="EMBL/GenBank/DDBJ databases">
        <authorList>
            <person name="Grouzdev D.S."/>
            <person name="Krutkina M.S."/>
        </authorList>
    </citation>
    <scope>NUCLEOTIDE SEQUENCE [LARGE SCALE GENOMIC DNA]</scope>
    <source>
        <strain evidence="7 8">RmlP001</strain>
    </source>
</reference>
<evidence type="ECO:0000256" key="4">
    <source>
        <dbReference type="ARBA" id="ARBA00023235"/>
    </source>
</evidence>
<dbReference type="AlphaFoldDB" id="A0A4Q2R816"/>
<comment type="pathway">
    <text evidence="1">Secondary metabolite biosynthesis; hopanoid biosynthesis.</text>
</comment>
<dbReference type="CDD" id="cd02892">
    <property type="entry name" value="SQCY_1"/>
    <property type="match status" value="1"/>
</dbReference>
<comment type="similarity">
    <text evidence="2">Belongs to the terpene cyclase/mutase family.</text>
</comment>
<dbReference type="GO" id="GO:0016104">
    <property type="term" value="P:triterpenoid biosynthetic process"/>
    <property type="evidence" value="ECO:0007669"/>
    <property type="project" value="InterPro"/>
</dbReference>
<keyword evidence="3" id="KW-0677">Repeat</keyword>
<comment type="caution">
    <text evidence="7">The sequence shown here is derived from an EMBL/GenBank/DDBJ whole genome shotgun (WGS) entry which is preliminary data.</text>
</comment>